<reference evidence="3 4" key="1">
    <citation type="submission" date="2006-02" db="EMBL/GenBank/DDBJ databases">
        <authorList>
            <person name="Waterbury J."/>
            <person name="Ferriera S."/>
            <person name="Johnson J."/>
            <person name="Kravitz S."/>
            <person name="Halpern A."/>
            <person name="Remington K."/>
            <person name="Beeson K."/>
            <person name="Tran B."/>
            <person name="Rogers Y.-H."/>
            <person name="Friedman R."/>
            <person name="Venter J.C."/>
        </authorList>
    </citation>
    <scope>NUCLEOTIDE SEQUENCE [LARGE SCALE GENOMIC DNA]</scope>
    <source>
        <strain evidence="3 4">Nb-231</strain>
    </source>
</reference>
<dbReference type="SUPFAM" id="SSF52402">
    <property type="entry name" value="Adenine nucleotide alpha hydrolases-like"/>
    <property type="match status" value="1"/>
</dbReference>
<dbReference type="InterPro" id="IPR006016">
    <property type="entry name" value="UspA"/>
</dbReference>
<dbReference type="PANTHER" id="PTHR46268">
    <property type="entry name" value="STRESS RESPONSE PROTEIN NHAX"/>
    <property type="match status" value="1"/>
</dbReference>
<dbReference type="STRING" id="314278.NB231_07817"/>
<organism evidence="3 4">
    <name type="scientific">Nitrococcus mobilis Nb-231</name>
    <dbReference type="NCBI Taxonomy" id="314278"/>
    <lineage>
        <taxon>Bacteria</taxon>
        <taxon>Pseudomonadati</taxon>
        <taxon>Pseudomonadota</taxon>
        <taxon>Gammaproteobacteria</taxon>
        <taxon>Chromatiales</taxon>
        <taxon>Ectothiorhodospiraceae</taxon>
        <taxon>Nitrococcus</taxon>
    </lineage>
</organism>
<keyword evidence="3" id="KW-0418">Kinase</keyword>
<accession>A4BTF8</accession>
<protein>
    <submittedName>
        <fullName evidence="3">Serine/threonine kinase</fullName>
    </submittedName>
</protein>
<dbReference type="HOGENOM" id="CLU_617953_0_0_6"/>
<dbReference type="InterPro" id="IPR014729">
    <property type="entry name" value="Rossmann-like_a/b/a_fold"/>
</dbReference>
<dbReference type="eggNOG" id="COG0515">
    <property type="taxonomic scope" value="Bacteria"/>
</dbReference>
<dbReference type="Gene3D" id="3.40.50.620">
    <property type="entry name" value="HUPs"/>
    <property type="match status" value="1"/>
</dbReference>
<dbReference type="AlphaFoldDB" id="A4BTF8"/>
<dbReference type="OrthoDB" id="5524356at2"/>
<dbReference type="Pfam" id="PF00582">
    <property type="entry name" value="Usp"/>
    <property type="match status" value="1"/>
</dbReference>
<dbReference type="CDD" id="cd00293">
    <property type="entry name" value="USP-like"/>
    <property type="match status" value="1"/>
</dbReference>
<keyword evidence="4" id="KW-1185">Reference proteome</keyword>
<comment type="similarity">
    <text evidence="1">Belongs to the universal stress protein A family.</text>
</comment>
<dbReference type="GO" id="GO:0016301">
    <property type="term" value="F:kinase activity"/>
    <property type="evidence" value="ECO:0007669"/>
    <property type="project" value="UniProtKB-KW"/>
</dbReference>
<name>A4BTF8_9GAMM</name>
<keyword evidence="3" id="KW-0808">Transferase</keyword>
<gene>
    <name evidence="3" type="ORF">NB231_07817</name>
</gene>
<evidence type="ECO:0000259" key="2">
    <source>
        <dbReference type="Pfam" id="PF00582"/>
    </source>
</evidence>
<proteinExistence type="inferred from homology"/>
<evidence type="ECO:0000313" key="3">
    <source>
        <dbReference type="EMBL" id="EAR21060.1"/>
    </source>
</evidence>
<comment type="caution">
    <text evidence="3">The sequence shown here is derived from an EMBL/GenBank/DDBJ whole genome shotgun (WGS) entry which is preliminary data.</text>
</comment>
<dbReference type="PANTHER" id="PTHR46268:SF27">
    <property type="entry name" value="UNIVERSAL STRESS PROTEIN RV2623"/>
    <property type="match status" value="1"/>
</dbReference>
<evidence type="ECO:0000256" key="1">
    <source>
        <dbReference type="ARBA" id="ARBA00008791"/>
    </source>
</evidence>
<dbReference type="EMBL" id="AAOF01000013">
    <property type="protein sequence ID" value="EAR21060.1"/>
    <property type="molecule type" value="Genomic_DNA"/>
</dbReference>
<sequence>MFEPKVLFATDLDGDLGRGLHLATDLALKHAATLLLLHVVPYPASDGEGLLHRVLEASMRRPDQILAGLTPTDAAVPYRHILESGEPEDRILEVAERERVDRILLEVQPRSTLRKMLGRSTVERIIARAPCPVVTYRAPAPSKGLAATPSPKLHHADAPFQALQVMLAARVDALEWWLSVQRNAVQSVANRLGVQDGVAGLVASELRSLGPALRVRAQRLLELELGELGRAIGAIGVYVLDPSGQVLLGYGVNPDPSEACTRFLARAREQGAAVSIPMSATSNGPRSGGVILGAAKVPVRGAADVLLVYVFDARRDFLRILAQPGPVPSAETYAFDERGIMLSNSRFPDQLRRLGLLPPDKMVQTPHLLRVCDPGGNLLSGYHPTLPKEQCPLTVMAAQATAGQSGFDNRGYRDYRGVEVVGTWRWLDFYGFGVAAEMDRPIG</sequence>
<dbReference type="eggNOG" id="COG0589">
    <property type="taxonomic scope" value="Bacteria"/>
</dbReference>
<dbReference type="Proteomes" id="UP000003374">
    <property type="component" value="Unassembled WGS sequence"/>
</dbReference>
<evidence type="ECO:0000313" key="4">
    <source>
        <dbReference type="Proteomes" id="UP000003374"/>
    </source>
</evidence>
<dbReference type="RefSeq" id="WP_005001172.1">
    <property type="nucleotide sequence ID" value="NZ_CH672427.1"/>
</dbReference>
<feature type="domain" description="UspA" evidence="2">
    <location>
        <begin position="5"/>
        <end position="137"/>
    </location>
</feature>